<evidence type="ECO:0000256" key="4">
    <source>
        <dbReference type="ARBA" id="ARBA00038261"/>
    </source>
</evidence>
<reference evidence="6" key="1">
    <citation type="journal article" date="2020" name="bioRxiv">
        <title>Chromosome-level reference genome of the European wasp spider Argiope bruennichi: a resource for studies on range expansion and evolutionary adaptation.</title>
        <authorList>
            <person name="Sheffer M.M."/>
            <person name="Hoppe A."/>
            <person name="Krehenwinkel H."/>
            <person name="Uhl G."/>
            <person name="Kuss A.W."/>
            <person name="Jensen L."/>
            <person name="Jensen C."/>
            <person name="Gillespie R.G."/>
            <person name="Hoff K.J."/>
            <person name="Prost S."/>
        </authorList>
    </citation>
    <scope>NUCLEOTIDE SEQUENCE</scope>
</reference>
<evidence type="ECO:0000256" key="1">
    <source>
        <dbReference type="ARBA" id="ARBA00004173"/>
    </source>
</evidence>
<evidence type="ECO:0000256" key="5">
    <source>
        <dbReference type="SAM" id="Phobius"/>
    </source>
</evidence>
<keyword evidence="2" id="KW-0521">NADP</keyword>
<keyword evidence="3" id="KW-0496">Mitochondrion</keyword>
<dbReference type="PRINTS" id="PR00080">
    <property type="entry name" value="SDRFAMILY"/>
</dbReference>
<comment type="caution">
    <text evidence="6">The sequence shown here is derived from an EMBL/GenBank/DDBJ whole genome shotgun (WGS) entry which is preliminary data.</text>
</comment>
<dbReference type="OrthoDB" id="5545019at2759"/>
<dbReference type="FunFam" id="3.40.50.720:FF:000137">
    <property type="entry name" value="Hydroxysteroid (17-beta) dehydrogenase 3"/>
    <property type="match status" value="1"/>
</dbReference>
<evidence type="ECO:0000256" key="3">
    <source>
        <dbReference type="ARBA" id="ARBA00023128"/>
    </source>
</evidence>
<reference evidence="6" key="2">
    <citation type="submission" date="2020-06" db="EMBL/GenBank/DDBJ databases">
        <authorList>
            <person name="Sheffer M."/>
        </authorList>
    </citation>
    <scope>NUCLEOTIDE SEQUENCE</scope>
</reference>
<gene>
    <name evidence="6" type="ORF">HNY73_014513</name>
</gene>
<keyword evidence="7" id="KW-1185">Reference proteome</keyword>
<dbReference type="Pfam" id="PF00106">
    <property type="entry name" value="adh_short"/>
    <property type="match status" value="1"/>
</dbReference>
<comment type="subcellular location">
    <subcellularLocation>
        <location evidence="1">Mitochondrion</location>
    </subcellularLocation>
</comment>
<dbReference type="AlphaFoldDB" id="A0A8T0ETM3"/>
<dbReference type="Gene3D" id="3.40.50.720">
    <property type="entry name" value="NAD(P)-binding Rossmann-like Domain"/>
    <property type="match status" value="1"/>
</dbReference>
<dbReference type="CDD" id="cd05356">
    <property type="entry name" value="17beta-HSD1_like_SDR_c"/>
    <property type="match status" value="1"/>
</dbReference>
<accession>A0A8T0ETM3</accession>
<dbReference type="OMA" id="NINMMAV"/>
<keyword evidence="5" id="KW-0812">Transmembrane</keyword>
<dbReference type="PRINTS" id="PR00081">
    <property type="entry name" value="GDHRDH"/>
</dbReference>
<evidence type="ECO:0000256" key="2">
    <source>
        <dbReference type="ARBA" id="ARBA00022857"/>
    </source>
</evidence>
<sequence length="343" mass="39743">MLDLWNLATSKQKRMASVDQFSFLFQGIHRNLRAYEDILAVIGLLYVGKTAFALTWNFLQGFRTHVLARFRRLDLKKYGSWAVVTGGTDGIGKAYARELASRGLNIIIISRNKDKLEHTAREIEKDFKVQTFTIQADFSVGKEIYSNIQKQLEDKEIGILINNVGVMYDYPEVFANVPEKKLWELININIASVTMMTYIIIPQMVQRKKGIIVNMSSISSFYPLPLLAVYSASKVFVDWFSRALNYEYKDQGIIVQSLIPSYISTSLVKFSSFLQRPSFVVPDPKRFVNSAIQTIGISNRTTGFWSHGLQYCTYEWTPVWLWYPISWYMHKSIDNHERYEKKE</sequence>
<organism evidence="6 7">
    <name type="scientific">Argiope bruennichi</name>
    <name type="common">Wasp spider</name>
    <name type="synonym">Aranea bruennichi</name>
    <dbReference type="NCBI Taxonomy" id="94029"/>
    <lineage>
        <taxon>Eukaryota</taxon>
        <taxon>Metazoa</taxon>
        <taxon>Ecdysozoa</taxon>
        <taxon>Arthropoda</taxon>
        <taxon>Chelicerata</taxon>
        <taxon>Arachnida</taxon>
        <taxon>Araneae</taxon>
        <taxon>Araneomorphae</taxon>
        <taxon>Entelegynae</taxon>
        <taxon>Araneoidea</taxon>
        <taxon>Araneidae</taxon>
        <taxon>Argiope</taxon>
    </lineage>
</organism>
<name>A0A8T0ETM3_ARGBR</name>
<dbReference type="InterPro" id="IPR052149">
    <property type="entry name" value="17-beta-HSD3-like"/>
</dbReference>
<keyword evidence="5" id="KW-0472">Membrane</keyword>
<dbReference type="PANTHER" id="PTHR44889">
    <property type="entry name" value="INACTIVE HYDROXYSTEROID DEHYDROGENASE-LIKE PROTEIN 1"/>
    <property type="match status" value="1"/>
</dbReference>
<keyword evidence="5" id="KW-1133">Transmembrane helix</keyword>
<feature type="transmembrane region" description="Helical" evidence="5">
    <location>
        <begin position="38"/>
        <end position="59"/>
    </location>
</feature>
<dbReference type="Proteomes" id="UP000807504">
    <property type="component" value="Unassembled WGS sequence"/>
</dbReference>
<protein>
    <submittedName>
        <fullName evidence="6">Inactive hydroxysteroid dehydrogenase-like</fullName>
    </submittedName>
</protein>
<dbReference type="SUPFAM" id="SSF51735">
    <property type="entry name" value="NAD(P)-binding Rossmann-fold domains"/>
    <property type="match status" value="1"/>
</dbReference>
<dbReference type="InterPro" id="IPR036291">
    <property type="entry name" value="NAD(P)-bd_dom_sf"/>
</dbReference>
<evidence type="ECO:0000313" key="7">
    <source>
        <dbReference type="Proteomes" id="UP000807504"/>
    </source>
</evidence>
<dbReference type="PANTHER" id="PTHR44889:SF1">
    <property type="entry name" value="INACTIVE HYDROXYSTEROID DEHYDROGENASE-LIKE PROTEIN 1"/>
    <property type="match status" value="1"/>
</dbReference>
<dbReference type="InterPro" id="IPR002347">
    <property type="entry name" value="SDR_fam"/>
</dbReference>
<proteinExistence type="inferred from homology"/>
<dbReference type="GO" id="GO:0005739">
    <property type="term" value="C:mitochondrion"/>
    <property type="evidence" value="ECO:0007669"/>
    <property type="project" value="UniProtKB-SubCell"/>
</dbReference>
<evidence type="ECO:0000313" key="6">
    <source>
        <dbReference type="EMBL" id="KAF8777695.1"/>
    </source>
</evidence>
<comment type="similarity">
    <text evidence="4">Belongs to the short-chain dehydrogenases/reductases (SDR) family. 17-beta-HSD 3 subfamily.</text>
</comment>
<dbReference type="EMBL" id="JABXBU010002072">
    <property type="protein sequence ID" value="KAF8777695.1"/>
    <property type="molecule type" value="Genomic_DNA"/>
</dbReference>
<dbReference type="PIRSF" id="PIRSF000126">
    <property type="entry name" value="11-beta-HSD1"/>
    <property type="match status" value="1"/>
</dbReference>